<reference evidence="2" key="1">
    <citation type="submission" date="2019-04" db="EMBL/GenBank/DDBJ databases">
        <title>Evolution of Biomass-Degrading Anaerobic Consortia Revealed by Metagenomics.</title>
        <authorList>
            <person name="Peng X."/>
        </authorList>
    </citation>
    <scope>NUCLEOTIDE SEQUENCE</scope>
    <source>
        <strain evidence="2">SIG141</strain>
    </source>
</reference>
<evidence type="ECO:0000256" key="1">
    <source>
        <dbReference type="SAM" id="SignalP"/>
    </source>
</evidence>
<proteinExistence type="predicted"/>
<dbReference type="Gene3D" id="3.10.450.50">
    <property type="match status" value="1"/>
</dbReference>
<accession>A0A928GJR9</accession>
<evidence type="ECO:0000313" key="2">
    <source>
        <dbReference type="EMBL" id="MBE6267363.1"/>
    </source>
</evidence>
<dbReference type="EMBL" id="SUYD01000022">
    <property type="protein sequence ID" value="MBE6267363.1"/>
    <property type="molecule type" value="Genomic_DNA"/>
</dbReference>
<comment type="caution">
    <text evidence="2">The sequence shown here is derived from an EMBL/GenBank/DDBJ whole genome shotgun (WGS) entry which is preliminary data.</text>
</comment>
<gene>
    <name evidence="2" type="ORF">E7102_13015</name>
</gene>
<evidence type="ECO:0008006" key="4">
    <source>
        <dbReference type="Google" id="ProtNLM"/>
    </source>
</evidence>
<feature type="signal peptide" evidence="1">
    <location>
        <begin position="1"/>
        <end position="17"/>
    </location>
</feature>
<dbReference type="Proteomes" id="UP000763088">
    <property type="component" value="Unassembled WGS sequence"/>
</dbReference>
<feature type="chain" id="PRO_5037527852" description="DUF4878 domain-containing protein" evidence="1">
    <location>
        <begin position="18"/>
        <end position="130"/>
    </location>
</feature>
<dbReference type="AlphaFoldDB" id="A0A928GJR9"/>
<name>A0A928GJR9_XYLRU</name>
<keyword evidence="1" id="KW-0732">Signal</keyword>
<sequence>MRKLVYLVLLVFLAQWAACSSPTREELASLAAKGYYQHLIEGDYNHFLEGRVMADSLPDNYRSQLIDGYSQFLAQQVKARGGINEVRISRAFTDSTQQYTSVLLMLCYGDSTSEEVVVPMVERNGRWMMK</sequence>
<organism evidence="2 3">
    <name type="scientific">Xylanibacter ruminicola</name>
    <name type="common">Prevotella ruminicola</name>
    <dbReference type="NCBI Taxonomy" id="839"/>
    <lineage>
        <taxon>Bacteria</taxon>
        <taxon>Pseudomonadati</taxon>
        <taxon>Bacteroidota</taxon>
        <taxon>Bacteroidia</taxon>
        <taxon>Bacteroidales</taxon>
        <taxon>Prevotellaceae</taxon>
        <taxon>Xylanibacter</taxon>
    </lineage>
</organism>
<protein>
    <recommendedName>
        <fullName evidence="4">DUF4878 domain-containing protein</fullName>
    </recommendedName>
</protein>
<evidence type="ECO:0000313" key="3">
    <source>
        <dbReference type="Proteomes" id="UP000763088"/>
    </source>
</evidence>